<evidence type="ECO:0000256" key="5">
    <source>
        <dbReference type="ARBA" id="ARBA00022691"/>
    </source>
</evidence>
<dbReference type="EMBL" id="CP002116">
    <property type="protein sequence ID" value="ADK79345.1"/>
    <property type="molecule type" value="Genomic_DNA"/>
</dbReference>
<dbReference type="PANTHER" id="PTHR47036:SF1">
    <property type="entry name" value="COBALT-FACTOR III C(17)-METHYLTRANSFERASE-RELATED"/>
    <property type="match status" value="1"/>
</dbReference>
<dbReference type="InterPro" id="IPR036518">
    <property type="entry name" value="CobE/GbiG_C_sf"/>
</dbReference>
<dbReference type="Gene3D" id="3.30.420.180">
    <property type="entry name" value="CobE/GbiG C-terminal domain"/>
    <property type="match status" value="1"/>
</dbReference>
<evidence type="ECO:0000259" key="8">
    <source>
        <dbReference type="Pfam" id="PF01890"/>
    </source>
</evidence>
<accession>E1R8K1</accession>
<feature type="region of interest" description="Disordered" evidence="6">
    <location>
        <begin position="269"/>
        <end position="288"/>
    </location>
</feature>
<keyword evidence="2" id="KW-0169">Cobalamin biosynthesis</keyword>
<dbReference type="SUPFAM" id="SSF159664">
    <property type="entry name" value="CobE/GbiG C-terminal domain-like"/>
    <property type="match status" value="1"/>
</dbReference>
<feature type="domain" description="CobE/GbiG C-terminal" evidence="8">
    <location>
        <begin position="125"/>
        <end position="242"/>
    </location>
</feature>
<dbReference type="OrthoDB" id="9772960at2"/>
<dbReference type="STRING" id="573413.Spirs_0188"/>
<dbReference type="Gene3D" id="3.40.1010.10">
    <property type="entry name" value="Cobalt-precorrin-4 Transmethylase, Domain 1"/>
    <property type="match status" value="1"/>
</dbReference>
<dbReference type="Pfam" id="PF11760">
    <property type="entry name" value="CbiG_N"/>
    <property type="match status" value="1"/>
</dbReference>
<dbReference type="SUPFAM" id="SSF159672">
    <property type="entry name" value="CbiG N-terminal domain-like"/>
    <property type="match status" value="1"/>
</dbReference>
<dbReference type="KEGG" id="ssm:Spirs_0188"/>
<dbReference type="GO" id="GO:0032259">
    <property type="term" value="P:methylation"/>
    <property type="evidence" value="ECO:0007669"/>
    <property type="project" value="UniProtKB-KW"/>
</dbReference>
<dbReference type="Gene3D" id="3.40.50.11220">
    <property type="match status" value="1"/>
</dbReference>
<evidence type="ECO:0000256" key="4">
    <source>
        <dbReference type="ARBA" id="ARBA00022679"/>
    </source>
</evidence>
<keyword evidence="11" id="KW-1185">Reference proteome</keyword>
<dbReference type="Pfam" id="PF01890">
    <property type="entry name" value="CbiG_C"/>
    <property type="match status" value="1"/>
</dbReference>
<sequence>MKLAALCINEAGKNAAALLAGQMPDLSVVDCSRPGSLAEESARLFPLYEGLIFFSAVGIAVRMISGFLRDKYHDPAVVVVDNGCRNAVSLLSGHEGGANRLCWEVSRILGCRPVVSTATEARRSIVLGIGTRKDIAASTVAEAVTTALMEAGLSLSDVRIAATIGKKCLEPGLLEALADLDIPLSRVSAREISRFSGAFLPSAAARHIGIPAVAEPCALLAARQGSLIAPLYRRDGVTVAIARERIGPLSISDELSASADLPQVSESINSVNGGSAGEHAGGEAEGLPPHRKLHTKGVLYVVGIGPGSPEHMTLAAVRAIEACEVVVGYHRYLELLGELIEGKEIFASGMRKEKDRAAAAIDLARTGRIVTVVSTGDAGIYGMAGLILELAGTEAGERFDLRIIPGVTAASSAAALLGAPLMHDFAVISLSDLLTEASLIEKRLRLAAEGDFITVLYNPKSRSRKALLEKALDSFRACRPLDTPAAVVTNALREGQSVRLESLGSIDADDPDIGMSSVVVIGNSSSYRQGRWFITPRGYKIEEPHEG</sequence>
<dbReference type="AlphaFoldDB" id="E1R8K1"/>
<evidence type="ECO:0000256" key="2">
    <source>
        <dbReference type="ARBA" id="ARBA00022573"/>
    </source>
</evidence>
<evidence type="ECO:0000259" key="7">
    <source>
        <dbReference type="Pfam" id="PF00590"/>
    </source>
</evidence>
<dbReference type="GO" id="GO:0009236">
    <property type="term" value="P:cobalamin biosynthetic process"/>
    <property type="evidence" value="ECO:0007669"/>
    <property type="project" value="UniProtKB-UniPathway"/>
</dbReference>
<evidence type="ECO:0000256" key="1">
    <source>
        <dbReference type="ARBA" id="ARBA00004953"/>
    </source>
</evidence>
<evidence type="ECO:0000259" key="9">
    <source>
        <dbReference type="Pfam" id="PF11760"/>
    </source>
</evidence>
<dbReference type="HOGENOM" id="CLU_009721_2_0_12"/>
<dbReference type="Proteomes" id="UP000002318">
    <property type="component" value="Chromosome"/>
</dbReference>
<name>E1R8K1_SEDSS</name>
<dbReference type="InterPro" id="IPR002750">
    <property type="entry name" value="CobE/GbiG_C"/>
</dbReference>
<organism evidence="10 11">
    <name type="scientific">Sediminispirochaeta smaragdinae (strain DSM 11293 / JCM 15392 / SEBR 4228)</name>
    <name type="common">Spirochaeta smaragdinae</name>
    <dbReference type="NCBI Taxonomy" id="573413"/>
    <lineage>
        <taxon>Bacteria</taxon>
        <taxon>Pseudomonadati</taxon>
        <taxon>Spirochaetota</taxon>
        <taxon>Spirochaetia</taxon>
        <taxon>Spirochaetales</taxon>
        <taxon>Spirochaetaceae</taxon>
        <taxon>Sediminispirochaeta</taxon>
    </lineage>
</organism>
<dbReference type="NCBIfam" id="TIGR01466">
    <property type="entry name" value="cobJ_cbiH"/>
    <property type="match status" value="1"/>
</dbReference>
<dbReference type="InterPro" id="IPR006363">
    <property type="entry name" value="Cbl_synth_CobJ/CibH_dom"/>
</dbReference>
<dbReference type="Pfam" id="PF00590">
    <property type="entry name" value="TP_methylase"/>
    <property type="match status" value="1"/>
</dbReference>
<dbReference type="Gene3D" id="3.30.950.10">
    <property type="entry name" value="Methyltransferase, Cobalt-precorrin-4 Transmethylase, Domain 2"/>
    <property type="match status" value="1"/>
</dbReference>
<protein>
    <submittedName>
        <fullName evidence="10">Precorrin-3B C17-methyltransferase</fullName>
    </submittedName>
</protein>
<evidence type="ECO:0000256" key="3">
    <source>
        <dbReference type="ARBA" id="ARBA00022603"/>
    </source>
</evidence>
<dbReference type="PANTHER" id="PTHR47036">
    <property type="entry name" value="COBALT-FACTOR III C(17)-METHYLTRANSFERASE-RELATED"/>
    <property type="match status" value="1"/>
</dbReference>
<feature type="domain" description="Tetrapyrrole methylase" evidence="7">
    <location>
        <begin position="299"/>
        <end position="506"/>
    </location>
</feature>
<gene>
    <name evidence="10" type="ordered locus">Spirs_0188</name>
</gene>
<keyword evidence="4" id="KW-0808">Transferase</keyword>
<dbReference type="InterPro" id="IPR000878">
    <property type="entry name" value="4pyrrol_Mease"/>
</dbReference>
<dbReference type="GO" id="GO:0008168">
    <property type="term" value="F:methyltransferase activity"/>
    <property type="evidence" value="ECO:0007669"/>
    <property type="project" value="UniProtKB-KW"/>
</dbReference>
<evidence type="ECO:0000256" key="6">
    <source>
        <dbReference type="SAM" id="MobiDB-lite"/>
    </source>
</evidence>
<dbReference type="eggNOG" id="COG2073">
    <property type="taxonomic scope" value="Bacteria"/>
</dbReference>
<feature type="domain" description="Cobalamin synthesis G N-terminal" evidence="9">
    <location>
        <begin position="42"/>
        <end position="120"/>
    </location>
</feature>
<keyword evidence="5" id="KW-0949">S-adenosyl-L-methionine</keyword>
<proteinExistence type="predicted"/>
<dbReference type="eggNOG" id="COG1010">
    <property type="taxonomic scope" value="Bacteria"/>
</dbReference>
<reference evidence="10 11" key="1">
    <citation type="journal article" date="2010" name="Stand. Genomic Sci.">
        <title>Complete genome sequence of Spirochaeta smaragdinae type strain (SEBR 4228).</title>
        <authorList>
            <person name="Mavromatis K."/>
            <person name="Yasawong M."/>
            <person name="Chertkov O."/>
            <person name="Lapidus A."/>
            <person name="Lucas S."/>
            <person name="Nolan M."/>
            <person name="Del Rio T.G."/>
            <person name="Tice H."/>
            <person name="Cheng J.F."/>
            <person name="Pitluck S."/>
            <person name="Liolios K."/>
            <person name="Ivanova N."/>
            <person name="Tapia R."/>
            <person name="Han C."/>
            <person name="Bruce D."/>
            <person name="Goodwin L."/>
            <person name="Pati A."/>
            <person name="Chen A."/>
            <person name="Palaniappan K."/>
            <person name="Land M."/>
            <person name="Hauser L."/>
            <person name="Chang Y.J."/>
            <person name="Jeffries C.D."/>
            <person name="Detter J.C."/>
            <person name="Rohde M."/>
            <person name="Brambilla E."/>
            <person name="Spring S."/>
            <person name="Goker M."/>
            <person name="Sikorski J."/>
            <person name="Woyke T."/>
            <person name="Bristow J."/>
            <person name="Eisen J.A."/>
            <person name="Markowitz V."/>
            <person name="Hugenholtz P."/>
            <person name="Klenk H.P."/>
            <person name="Kyrpides N.C."/>
        </authorList>
    </citation>
    <scope>NUCLEOTIDE SEQUENCE [LARGE SCALE GENOMIC DNA]</scope>
    <source>
        <strain evidence="11">DSM 11293 / JCM 15392 / SEBR 4228</strain>
    </source>
</reference>
<dbReference type="InterPro" id="IPR038029">
    <property type="entry name" value="GbiG_N_sf"/>
</dbReference>
<comment type="pathway">
    <text evidence="1">Cofactor biosynthesis; adenosylcobalamin biosynthesis.</text>
</comment>
<dbReference type="UniPathway" id="UPA00148"/>
<keyword evidence="3" id="KW-0489">Methyltransferase</keyword>
<evidence type="ECO:0000313" key="11">
    <source>
        <dbReference type="Proteomes" id="UP000002318"/>
    </source>
</evidence>
<dbReference type="SUPFAM" id="SSF53790">
    <property type="entry name" value="Tetrapyrrole methylase"/>
    <property type="match status" value="1"/>
</dbReference>
<dbReference type="InterPro" id="IPR051810">
    <property type="entry name" value="Precorrin_MeTrfase"/>
</dbReference>
<dbReference type="InterPro" id="IPR014777">
    <property type="entry name" value="4pyrrole_Mease_sub1"/>
</dbReference>
<evidence type="ECO:0000313" key="10">
    <source>
        <dbReference type="EMBL" id="ADK79345.1"/>
    </source>
</evidence>
<dbReference type="InterPro" id="IPR014776">
    <property type="entry name" value="4pyrrole_Mease_sub2"/>
</dbReference>
<dbReference type="InterPro" id="IPR035996">
    <property type="entry name" value="4pyrrol_Methylase_sf"/>
</dbReference>
<dbReference type="InterPro" id="IPR021744">
    <property type="entry name" value="CbiG_N"/>
</dbReference>
<dbReference type="CDD" id="cd11646">
    <property type="entry name" value="Precorrin_3B_C17_MT"/>
    <property type="match status" value="1"/>
</dbReference>
<dbReference type="RefSeq" id="WP_013252809.1">
    <property type="nucleotide sequence ID" value="NC_014364.1"/>
</dbReference>